<proteinExistence type="predicted"/>
<protein>
    <submittedName>
        <fullName evidence="2">DUF2313 domain-containing protein</fullName>
    </submittedName>
</protein>
<gene>
    <name evidence="1" type="ORF">I7278_17695</name>
    <name evidence="2" type="ORF">I7278_27595</name>
</gene>
<reference evidence="2" key="1">
    <citation type="journal article" date="2018" name="Genome Biol.">
        <title>SKESA: strategic k-mer extension for scrupulous assemblies.</title>
        <authorList>
            <person name="Souvorov A."/>
            <person name="Agarwala R."/>
            <person name="Lipman D.J."/>
        </authorList>
    </citation>
    <scope>NUCLEOTIDE SEQUENCE</scope>
    <source>
        <strain evidence="2">1930</strain>
    </source>
</reference>
<dbReference type="Proteomes" id="UP000856022">
    <property type="component" value="Unassembled WGS sequence"/>
</dbReference>
<evidence type="ECO:0000313" key="2">
    <source>
        <dbReference type="EMBL" id="HAS6680525.1"/>
    </source>
</evidence>
<comment type="caution">
    <text evidence="2">The sequence shown here is derived from an EMBL/GenBank/DDBJ whole genome shotgun (WGS) entry which is preliminary data.</text>
</comment>
<evidence type="ECO:0000313" key="1">
    <source>
        <dbReference type="EMBL" id="HAS6678639.1"/>
    </source>
</evidence>
<dbReference type="InterPro" id="IPR018755">
    <property type="entry name" value="Phage_Mu_Gp48"/>
</dbReference>
<dbReference type="EMBL" id="DACQKT010000009">
    <property type="protein sequence ID" value="HAS6678639.1"/>
    <property type="molecule type" value="Genomic_DNA"/>
</dbReference>
<accession>A0A8H9MUY0</accession>
<dbReference type="EMBL" id="DACQKT010000082">
    <property type="protein sequence ID" value="HAS6680525.1"/>
    <property type="molecule type" value="Genomic_DNA"/>
</dbReference>
<organism evidence="2">
    <name type="scientific">Vibrio parahaemolyticus</name>
    <dbReference type="NCBI Taxonomy" id="670"/>
    <lineage>
        <taxon>Bacteria</taxon>
        <taxon>Pseudomonadati</taxon>
        <taxon>Pseudomonadota</taxon>
        <taxon>Gammaproteobacteria</taxon>
        <taxon>Vibrionales</taxon>
        <taxon>Vibrionaceae</taxon>
        <taxon>Vibrio</taxon>
    </lineage>
</organism>
<reference evidence="2" key="2">
    <citation type="submission" date="2019-12" db="EMBL/GenBank/DDBJ databases">
        <authorList>
            <consortium name="NCBI Pathogen Detection Project"/>
        </authorList>
    </citation>
    <scope>NUCLEOTIDE SEQUENCE</scope>
    <source>
        <strain evidence="2">1930</strain>
    </source>
</reference>
<name>A0A8H9MUY0_VIBPH</name>
<dbReference type="Pfam" id="PF10076">
    <property type="entry name" value="Phage_Mu_Gp48"/>
    <property type="match status" value="1"/>
</dbReference>
<sequence length="196" mass="22748">MGHSVEQWTNSIMAQMPRGILWPRETSLDLYKYAQGYAPRLEQVEASAEELLFEMRPETTFEILPEWEEYLGLPECAANPSSNVEYRRFAVVEKYHRKGGLQAWNIQKLAEDLGFTVSVDEVFPHHCLRSCTYPLWEQKYRYIMRVTVSGIPGAYMTCLDDVLTPLLTADAGVLECTLNRYKLAGMYYEFFYANEQ</sequence>
<dbReference type="AlphaFoldDB" id="A0A8H9MUY0"/>